<dbReference type="Proteomes" id="UP000287166">
    <property type="component" value="Unassembled WGS sequence"/>
</dbReference>
<dbReference type="PROSITE" id="PS50088">
    <property type="entry name" value="ANK_REPEAT"/>
    <property type="match status" value="1"/>
</dbReference>
<evidence type="ECO:0000256" key="3">
    <source>
        <dbReference type="SAM" id="MobiDB-lite"/>
    </source>
</evidence>
<keyword evidence="1" id="KW-0040">ANK repeat</keyword>
<feature type="repeat" description="ANK" evidence="1">
    <location>
        <begin position="35"/>
        <end position="67"/>
    </location>
</feature>
<dbReference type="InterPro" id="IPR000571">
    <property type="entry name" value="Znf_CCCH"/>
</dbReference>
<keyword evidence="6" id="KW-1185">Reference proteome</keyword>
<dbReference type="SMART" id="SM00356">
    <property type="entry name" value="ZnF_C3H1"/>
    <property type="match status" value="2"/>
</dbReference>
<dbReference type="GO" id="GO:0008270">
    <property type="term" value="F:zinc ion binding"/>
    <property type="evidence" value="ECO:0007669"/>
    <property type="project" value="UniProtKB-KW"/>
</dbReference>
<protein>
    <recommendedName>
        <fullName evidence="4">C3H1-type domain-containing protein</fullName>
    </recommendedName>
</protein>
<organism evidence="5 6">
    <name type="scientific">Sparassis crispa</name>
    <dbReference type="NCBI Taxonomy" id="139825"/>
    <lineage>
        <taxon>Eukaryota</taxon>
        <taxon>Fungi</taxon>
        <taxon>Dikarya</taxon>
        <taxon>Basidiomycota</taxon>
        <taxon>Agaricomycotina</taxon>
        <taxon>Agaricomycetes</taxon>
        <taxon>Polyporales</taxon>
        <taxon>Sparassidaceae</taxon>
        <taxon>Sparassis</taxon>
    </lineage>
</organism>
<dbReference type="RefSeq" id="XP_027608707.1">
    <property type="nucleotide sequence ID" value="XM_027752906.1"/>
</dbReference>
<dbReference type="GeneID" id="38774711"/>
<gene>
    <name evidence="5" type="ORF">SCP_0106760</name>
</gene>
<feature type="zinc finger region" description="C3H1-type" evidence="2">
    <location>
        <begin position="166"/>
        <end position="190"/>
    </location>
</feature>
<comment type="caution">
    <text evidence="5">The sequence shown here is derived from an EMBL/GenBank/DDBJ whole genome shotgun (WGS) entry which is preliminary data.</text>
</comment>
<dbReference type="Gene3D" id="1.25.40.20">
    <property type="entry name" value="Ankyrin repeat-containing domain"/>
    <property type="match status" value="1"/>
</dbReference>
<feature type="compositionally biased region" description="Polar residues" evidence="3">
    <location>
        <begin position="552"/>
        <end position="561"/>
    </location>
</feature>
<dbReference type="InterPro" id="IPR002110">
    <property type="entry name" value="Ankyrin_rpt"/>
</dbReference>
<feature type="compositionally biased region" description="Basic and acidic residues" evidence="3">
    <location>
        <begin position="459"/>
        <end position="474"/>
    </location>
</feature>
<dbReference type="PROSITE" id="PS50297">
    <property type="entry name" value="ANK_REP_REGION"/>
    <property type="match status" value="1"/>
</dbReference>
<dbReference type="STRING" id="139825.A0A401G6L7"/>
<feature type="compositionally biased region" description="Polar residues" evidence="3">
    <location>
        <begin position="476"/>
        <end position="498"/>
    </location>
</feature>
<dbReference type="GO" id="GO:0010468">
    <property type="term" value="P:regulation of gene expression"/>
    <property type="evidence" value="ECO:0007669"/>
    <property type="project" value="UniProtKB-ARBA"/>
</dbReference>
<keyword evidence="2" id="KW-0479">Metal-binding</keyword>
<feature type="domain" description="C3H1-type" evidence="4">
    <location>
        <begin position="399"/>
        <end position="426"/>
    </location>
</feature>
<evidence type="ECO:0000256" key="1">
    <source>
        <dbReference type="PROSITE-ProRule" id="PRU00023"/>
    </source>
</evidence>
<dbReference type="Pfam" id="PF12796">
    <property type="entry name" value="Ank_2"/>
    <property type="match status" value="1"/>
</dbReference>
<feature type="domain" description="C3H1-type" evidence="4">
    <location>
        <begin position="166"/>
        <end position="190"/>
    </location>
</feature>
<feature type="region of interest" description="Disordered" evidence="3">
    <location>
        <begin position="353"/>
        <end position="401"/>
    </location>
</feature>
<evidence type="ECO:0000313" key="6">
    <source>
        <dbReference type="Proteomes" id="UP000287166"/>
    </source>
</evidence>
<dbReference type="InterPro" id="IPR036770">
    <property type="entry name" value="Ankyrin_rpt-contain_sf"/>
</dbReference>
<dbReference type="Pfam" id="PF14608">
    <property type="entry name" value="zf-CCCH_2"/>
    <property type="match status" value="2"/>
</dbReference>
<dbReference type="PROSITE" id="PS50103">
    <property type="entry name" value="ZF_C3H1"/>
    <property type="match status" value="2"/>
</dbReference>
<dbReference type="AlphaFoldDB" id="A0A401G6L7"/>
<sequence length="639" mass="67588">MVSALWKACSEGNLEDALELLREASTVEIEIKDHTGVTPLIEAVKIGHVEVVRALLEKGADPTNASSQGPPEQYTTDPIILDLLNTAKSKVSPDVIIIEETACTHDPNMDPTTGYYGPPPSAYYYPGMPVPPHILPDGTPYYATPPPVPTEQNPNGIPNLPPPEVARMIPCRYYPACRYGTSCMFAHPQTPYIQGPLPPPAQYPTHYDTMTAPYPPHSYYPVQSPSFQGSPNGVAISAMSPPHGPHPLPHIPMGHARSGSEIVSPVQAHFSPTGTAPPMPYGIMSPISPTYGHPGQMPVPISIPPLPPLQHSAAGGPQSPQHAMYPPISPGAVPPYAIPGQHVGQYVPQSMHMQGAAPEAPNSPPVHPQADGYGPPQGHREGMTHHRRGSARRPSFGGPGRKPACLFFPAGRCRNGDECRFPHVLPDGAAPHHPPHYSARGGHRPRGPPHAHPNGSATIEEKFSAMAVQDDRQSSHSRTATNGTSGTGPSSRSQSTEPGSKGRVAQAFKHNHLPNGVRLEKKVIPPRPQRLPSADEFPVLASATPPLRSPPLNASGSSGYTGPTAAQVLLAPPPSRKDAQPDVRGSTPEHDSSTPGAKDKTEVNSVAPAQEQIVNKLTVSFAAAATAAPDAPKEVSVTA</sequence>
<evidence type="ECO:0000259" key="4">
    <source>
        <dbReference type="PROSITE" id="PS50103"/>
    </source>
</evidence>
<feature type="zinc finger region" description="C3H1-type" evidence="2">
    <location>
        <begin position="399"/>
        <end position="426"/>
    </location>
</feature>
<dbReference type="InParanoid" id="A0A401G6L7"/>
<name>A0A401G6L7_9APHY</name>
<feature type="region of interest" description="Disordered" evidence="3">
    <location>
        <begin position="426"/>
        <end position="607"/>
    </location>
</feature>
<keyword evidence="2" id="KW-0863">Zinc-finger</keyword>
<dbReference type="SMART" id="SM00248">
    <property type="entry name" value="ANK"/>
    <property type="match status" value="1"/>
</dbReference>
<dbReference type="OrthoDB" id="20872at2759"/>
<reference evidence="5 6" key="1">
    <citation type="journal article" date="2018" name="Sci. Rep.">
        <title>Genome sequence of the cauliflower mushroom Sparassis crispa (Hanabiratake) and its association with beneficial usage.</title>
        <authorList>
            <person name="Kiyama R."/>
            <person name="Furutani Y."/>
            <person name="Kawaguchi K."/>
            <person name="Nakanishi T."/>
        </authorList>
    </citation>
    <scope>NUCLEOTIDE SEQUENCE [LARGE SCALE GENOMIC DNA]</scope>
</reference>
<proteinExistence type="predicted"/>
<evidence type="ECO:0000256" key="2">
    <source>
        <dbReference type="PROSITE-ProRule" id="PRU00723"/>
    </source>
</evidence>
<dbReference type="EMBL" id="BFAD01000001">
    <property type="protein sequence ID" value="GBE77794.1"/>
    <property type="molecule type" value="Genomic_DNA"/>
</dbReference>
<accession>A0A401G6L7</accession>
<keyword evidence="2" id="KW-0862">Zinc</keyword>
<dbReference type="SUPFAM" id="SSF48403">
    <property type="entry name" value="Ankyrin repeat"/>
    <property type="match status" value="1"/>
</dbReference>
<feature type="compositionally biased region" description="Basic and acidic residues" evidence="3">
    <location>
        <begin position="575"/>
        <end position="602"/>
    </location>
</feature>
<evidence type="ECO:0000313" key="5">
    <source>
        <dbReference type="EMBL" id="GBE77794.1"/>
    </source>
</evidence>